<dbReference type="AlphaFoldDB" id="A0A977KWY4"/>
<dbReference type="InterPro" id="IPR024690">
    <property type="entry name" value="CN_hydtase_beta_dom_C"/>
</dbReference>
<evidence type="ECO:0000256" key="2">
    <source>
        <dbReference type="ARBA" id="ARBA00023239"/>
    </source>
</evidence>
<dbReference type="Gene3D" id="2.30.30.50">
    <property type="match status" value="1"/>
</dbReference>
<evidence type="ECO:0000256" key="3">
    <source>
        <dbReference type="ARBA" id="ARBA00044877"/>
    </source>
</evidence>
<dbReference type="InterPro" id="IPR042262">
    <property type="entry name" value="CN_hydtase_beta_C"/>
</dbReference>
<dbReference type="PROSITE" id="PS01171">
    <property type="entry name" value="RIBOSOMAL_L21E"/>
    <property type="match status" value="1"/>
</dbReference>
<dbReference type="Pfam" id="PF02211">
    <property type="entry name" value="NHase_beta_C"/>
    <property type="match status" value="1"/>
</dbReference>
<dbReference type="GO" id="GO:0005840">
    <property type="term" value="C:ribosome"/>
    <property type="evidence" value="ECO:0007669"/>
    <property type="project" value="InterPro"/>
</dbReference>
<feature type="domain" description="Nitrile hydratase beta subunit-like N-terminal" evidence="5">
    <location>
        <begin position="1"/>
        <end position="118"/>
    </location>
</feature>
<feature type="domain" description="Nitrile hydratase beta subunit" evidence="4">
    <location>
        <begin position="208"/>
        <end position="271"/>
    </location>
</feature>
<dbReference type="Pfam" id="PF21006">
    <property type="entry name" value="NHase_beta_N"/>
    <property type="match status" value="1"/>
</dbReference>
<gene>
    <name evidence="6" type="ORF">KA717_39930</name>
</gene>
<evidence type="ECO:0000256" key="1">
    <source>
        <dbReference type="ARBA" id="ARBA00013079"/>
    </source>
</evidence>
<sequence length="273" mass="30755">MEGPHYNAGWTGYGKIPFKDQPDDQAWLEEWEGQLGAIFATLSTIFEKGLKPGQPVPFWGLDAARWGRETMNPRDYMNSTYDALWLETLCLLITVYGDKLGVSLTEMEARKITTAAAQKRAKTIRDQAFKEAVPGAGRPDAKGLYQSEQYDPAKVGSISAIGAKTKFKVGDLVQCINQLSTGHTREYPYFRGKVGTVVAYYGLAEEKRNDKGQIEFQGVYYGPYPDIACRGLQKFYTPLYSVRFEGKDIWGEDFVDKRTVVYADVFEPYIKLA</sequence>
<dbReference type="GO" id="GO:0018822">
    <property type="term" value="F:nitrile hydratase activity"/>
    <property type="evidence" value="ECO:0007669"/>
    <property type="project" value="UniProtKB-EC"/>
</dbReference>
<dbReference type="GO" id="GO:0003735">
    <property type="term" value="F:structural constituent of ribosome"/>
    <property type="evidence" value="ECO:0007669"/>
    <property type="project" value="InterPro"/>
</dbReference>
<evidence type="ECO:0000313" key="6">
    <source>
        <dbReference type="EMBL" id="UXE61429.1"/>
    </source>
</evidence>
<protein>
    <recommendedName>
        <fullName evidence="1">nitrile hydratase</fullName>
        <ecNumber evidence="1">4.2.1.84</ecNumber>
    </recommendedName>
</protein>
<reference evidence="6" key="1">
    <citation type="submission" date="2021-04" db="EMBL/GenBank/DDBJ databases">
        <title>Genome sequence of Woronichinia naegeliana from Washington state freshwater lake bloom.</title>
        <authorList>
            <person name="Dreher T.W."/>
        </authorList>
    </citation>
    <scope>NUCLEOTIDE SEQUENCE</scope>
    <source>
        <strain evidence="6">WA131</strain>
    </source>
</reference>
<keyword evidence="2" id="KW-0456">Lyase</keyword>
<dbReference type="GO" id="GO:0006412">
    <property type="term" value="P:translation"/>
    <property type="evidence" value="ECO:0007669"/>
    <property type="project" value="InterPro"/>
</dbReference>
<dbReference type="Proteomes" id="UP001065613">
    <property type="component" value="Chromosome"/>
</dbReference>
<dbReference type="SUPFAM" id="SSF50090">
    <property type="entry name" value="Electron transport accessory proteins"/>
    <property type="match status" value="1"/>
</dbReference>
<dbReference type="EC" id="4.2.1.84" evidence="1"/>
<comment type="catalytic activity">
    <reaction evidence="3">
        <text>an aliphatic primary amide = an aliphatic nitrile + H2O</text>
        <dbReference type="Rhea" id="RHEA:12673"/>
        <dbReference type="ChEBI" id="CHEBI:15377"/>
        <dbReference type="ChEBI" id="CHEBI:65285"/>
        <dbReference type="ChEBI" id="CHEBI:80291"/>
        <dbReference type="EC" id="4.2.1.84"/>
    </reaction>
</comment>
<dbReference type="InterPro" id="IPR018259">
    <property type="entry name" value="Ribosomal_eL21_CS"/>
</dbReference>
<evidence type="ECO:0000259" key="4">
    <source>
        <dbReference type="Pfam" id="PF02211"/>
    </source>
</evidence>
<dbReference type="EMBL" id="CP073041">
    <property type="protein sequence ID" value="UXE61429.1"/>
    <property type="molecule type" value="Genomic_DNA"/>
</dbReference>
<name>A0A977KWY4_9CYAN</name>
<dbReference type="Gene3D" id="1.10.472.20">
    <property type="entry name" value="Nitrile hydratase, beta subunit"/>
    <property type="match status" value="1"/>
</dbReference>
<dbReference type="InterPro" id="IPR049054">
    <property type="entry name" value="CN_hydtase_beta-like_N"/>
</dbReference>
<accession>A0A977KWY4</accession>
<dbReference type="InterPro" id="IPR008990">
    <property type="entry name" value="Elect_transpt_acc-like_dom_sf"/>
</dbReference>
<proteinExistence type="predicted"/>
<organism evidence="6">
    <name type="scientific">Woronichinia naegeliana WA131</name>
    <dbReference type="NCBI Taxonomy" id="2824559"/>
    <lineage>
        <taxon>Bacteria</taxon>
        <taxon>Bacillati</taxon>
        <taxon>Cyanobacteriota</taxon>
        <taxon>Cyanophyceae</taxon>
        <taxon>Synechococcales</taxon>
        <taxon>Coelosphaeriaceae</taxon>
        <taxon>Woronichinia</taxon>
    </lineage>
</organism>
<evidence type="ECO:0000259" key="5">
    <source>
        <dbReference type="Pfam" id="PF21006"/>
    </source>
</evidence>
<dbReference type="KEGG" id="wna:KA717_39930"/>